<protein>
    <submittedName>
        <fullName evidence="2">Uncharacterized protein</fullName>
    </submittedName>
</protein>
<dbReference type="EMBL" id="PXYI01000009">
    <property type="protein sequence ID" value="PSJ37383.1"/>
    <property type="molecule type" value="Genomic_DNA"/>
</dbReference>
<sequence>MGNQEMRMTDERSSAEIEDKVTDEIGGVQGTDETEEQGAQPAQSARVGSVPDEPAPDGAEIEWAGGVVKKPPTPNA</sequence>
<evidence type="ECO:0000256" key="1">
    <source>
        <dbReference type="SAM" id="MobiDB-lite"/>
    </source>
</evidence>
<organism evidence="2 3">
    <name type="scientific">Allosphingosinicella deserti</name>
    <dbReference type="NCBI Taxonomy" id="2116704"/>
    <lineage>
        <taxon>Bacteria</taxon>
        <taxon>Pseudomonadati</taxon>
        <taxon>Pseudomonadota</taxon>
        <taxon>Alphaproteobacteria</taxon>
        <taxon>Sphingomonadales</taxon>
        <taxon>Sphingomonadaceae</taxon>
        <taxon>Allosphingosinicella</taxon>
    </lineage>
</organism>
<dbReference type="AlphaFoldDB" id="A0A2P7QHG5"/>
<feature type="region of interest" description="Disordered" evidence="1">
    <location>
        <begin position="1"/>
        <end position="76"/>
    </location>
</feature>
<accession>A0A2P7QHG5</accession>
<proteinExistence type="predicted"/>
<feature type="compositionally biased region" description="Basic and acidic residues" evidence="1">
    <location>
        <begin position="7"/>
        <end position="23"/>
    </location>
</feature>
<keyword evidence="3" id="KW-1185">Reference proteome</keyword>
<dbReference type="Proteomes" id="UP000241167">
    <property type="component" value="Unassembled WGS sequence"/>
</dbReference>
<evidence type="ECO:0000313" key="2">
    <source>
        <dbReference type="EMBL" id="PSJ37383.1"/>
    </source>
</evidence>
<gene>
    <name evidence="2" type="ORF">C7I55_22985</name>
</gene>
<comment type="caution">
    <text evidence="2">The sequence shown here is derived from an EMBL/GenBank/DDBJ whole genome shotgun (WGS) entry which is preliminary data.</text>
</comment>
<evidence type="ECO:0000313" key="3">
    <source>
        <dbReference type="Proteomes" id="UP000241167"/>
    </source>
</evidence>
<name>A0A2P7QHG5_9SPHN</name>
<reference evidence="2 3" key="1">
    <citation type="submission" date="2018-03" db="EMBL/GenBank/DDBJ databases">
        <title>The draft genome of Sphingosinicella sp. GL-C-18.</title>
        <authorList>
            <person name="Liu L."/>
            <person name="Li L."/>
            <person name="Liang L."/>
            <person name="Zhang X."/>
            <person name="Wang T."/>
        </authorList>
    </citation>
    <scope>NUCLEOTIDE SEQUENCE [LARGE SCALE GENOMIC DNA]</scope>
    <source>
        <strain evidence="2 3">GL-C-18</strain>
    </source>
</reference>